<dbReference type="EMBL" id="JBHULI010000002">
    <property type="protein sequence ID" value="MFD2531120.1"/>
    <property type="molecule type" value="Genomic_DNA"/>
</dbReference>
<feature type="transmembrane region" description="Helical" evidence="1">
    <location>
        <begin position="176"/>
        <end position="193"/>
    </location>
</feature>
<gene>
    <name evidence="2" type="ORF">ACFSVN_01525</name>
</gene>
<accession>A0ABW5JFB0</accession>
<feature type="transmembrane region" description="Helical" evidence="1">
    <location>
        <begin position="151"/>
        <end position="169"/>
    </location>
</feature>
<feature type="transmembrane region" description="Helical" evidence="1">
    <location>
        <begin position="199"/>
        <end position="219"/>
    </location>
</feature>
<evidence type="ECO:0000313" key="2">
    <source>
        <dbReference type="EMBL" id="MFD2531120.1"/>
    </source>
</evidence>
<feature type="transmembrane region" description="Helical" evidence="1">
    <location>
        <begin position="60"/>
        <end position="83"/>
    </location>
</feature>
<dbReference type="Pfam" id="PF22285">
    <property type="entry name" value="DUF6962"/>
    <property type="match status" value="1"/>
</dbReference>
<dbReference type="Proteomes" id="UP001597460">
    <property type="component" value="Unassembled WGS sequence"/>
</dbReference>
<dbReference type="RefSeq" id="WP_390297561.1">
    <property type="nucleotide sequence ID" value="NZ_JBHULI010000002.1"/>
</dbReference>
<keyword evidence="1" id="KW-1133">Transmembrane helix</keyword>
<evidence type="ECO:0000256" key="1">
    <source>
        <dbReference type="SAM" id="Phobius"/>
    </source>
</evidence>
<keyword evidence="1" id="KW-0472">Membrane</keyword>
<organism evidence="2 3">
    <name type="scientific">Gracilimonas halophila</name>
    <dbReference type="NCBI Taxonomy" id="1834464"/>
    <lineage>
        <taxon>Bacteria</taxon>
        <taxon>Pseudomonadati</taxon>
        <taxon>Balneolota</taxon>
        <taxon>Balneolia</taxon>
        <taxon>Balneolales</taxon>
        <taxon>Balneolaceae</taxon>
        <taxon>Gracilimonas</taxon>
    </lineage>
</organism>
<keyword evidence="3" id="KW-1185">Reference proteome</keyword>
<feature type="transmembrane region" description="Helical" evidence="1">
    <location>
        <begin position="89"/>
        <end position="107"/>
    </location>
</feature>
<reference evidence="3" key="1">
    <citation type="journal article" date="2019" name="Int. J. Syst. Evol. Microbiol.">
        <title>The Global Catalogue of Microorganisms (GCM) 10K type strain sequencing project: providing services to taxonomists for standard genome sequencing and annotation.</title>
        <authorList>
            <consortium name="The Broad Institute Genomics Platform"/>
            <consortium name="The Broad Institute Genome Sequencing Center for Infectious Disease"/>
            <person name="Wu L."/>
            <person name="Ma J."/>
        </authorList>
    </citation>
    <scope>NUCLEOTIDE SEQUENCE [LARGE SCALE GENOMIC DNA]</scope>
    <source>
        <strain evidence="3">KCTC 52042</strain>
    </source>
</reference>
<sequence>MDNERFQSDSGQPTIEIFDIPIMEPMVTFTDLWITAVCLYALVKLIKLNKKGKLHQYMRWYFGIMALATFLGGVLGHAFQYAVGLEWKLPGWLISMLAVMAVERASIMHAKPVINEKFGKFLEVANVVELLTFAVITFTTLNFFFIQVHSAYGLGLVVLPLHFLVYWRTRNEGSRIFFLTVLFATLAAFFYTSEIGLHTWFNHLDIAHTVMAFSMYFFYRGTLKLEVLKPEDIHEEKGSFADAVRDAFEGLIKNLKREHVENDE</sequence>
<feature type="transmembrane region" description="Helical" evidence="1">
    <location>
        <begin position="32"/>
        <end position="48"/>
    </location>
</feature>
<protein>
    <submittedName>
        <fullName evidence="2">DUF6962 family protein</fullName>
    </submittedName>
</protein>
<dbReference type="InterPro" id="IPR054235">
    <property type="entry name" value="DUF6962"/>
</dbReference>
<name>A0ABW5JFB0_9BACT</name>
<keyword evidence="1" id="KW-0812">Transmembrane</keyword>
<evidence type="ECO:0000313" key="3">
    <source>
        <dbReference type="Proteomes" id="UP001597460"/>
    </source>
</evidence>
<feature type="transmembrane region" description="Helical" evidence="1">
    <location>
        <begin position="127"/>
        <end position="145"/>
    </location>
</feature>
<proteinExistence type="predicted"/>
<comment type="caution">
    <text evidence="2">The sequence shown here is derived from an EMBL/GenBank/DDBJ whole genome shotgun (WGS) entry which is preliminary data.</text>
</comment>